<dbReference type="Gene3D" id="3.30.460.10">
    <property type="entry name" value="Beta Polymerase, domain 2"/>
    <property type="match status" value="1"/>
</dbReference>
<dbReference type="PANTHER" id="PTHR37030">
    <property type="entry name" value="NUCLEOTIDYLTRANSFERASE"/>
    <property type="match status" value="1"/>
</dbReference>
<dbReference type="Proteomes" id="UP000277582">
    <property type="component" value="Unassembled WGS sequence"/>
</dbReference>
<gene>
    <name evidence="2" type="ORF">D6D85_07830</name>
</gene>
<keyword evidence="3" id="KW-1185">Reference proteome</keyword>
<dbReference type="GO" id="GO:0016779">
    <property type="term" value="F:nucleotidyltransferase activity"/>
    <property type="evidence" value="ECO:0007669"/>
    <property type="project" value="InterPro"/>
</dbReference>
<dbReference type="SUPFAM" id="SSF81301">
    <property type="entry name" value="Nucleotidyltransferase"/>
    <property type="match status" value="1"/>
</dbReference>
<dbReference type="RefSeq" id="WP_125671453.1">
    <property type="nucleotide sequence ID" value="NZ_RCOS01000089.1"/>
</dbReference>
<dbReference type="AlphaFoldDB" id="A0A429GL61"/>
<sequence length="109" mass="12644">MFDLYIELGERILEDLGKYRIIAAKVKDIVLRHHKNARVYVFGSVLSGKITASSDIDILVVAELTNEEKEKLKADILREIGFSPVEIHVATEEELKRWYLKFIDRIEEV</sequence>
<organism evidence="2 3">
    <name type="scientific">Candidatus Methanodesulfokora washburnensis</name>
    <dbReference type="NCBI Taxonomy" id="2478471"/>
    <lineage>
        <taxon>Archaea</taxon>
        <taxon>Thermoproteota</taxon>
        <taxon>Candidatus Korarchaeia</taxon>
        <taxon>Candidatus Korarchaeia incertae sedis</taxon>
        <taxon>Candidatus Methanodesulfokora</taxon>
    </lineage>
</organism>
<dbReference type="PANTHER" id="PTHR37030:SF3">
    <property type="entry name" value="POLYMERASE NUCLEOTIDYL TRANSFERASE DOMAIN-CONTAINING PROTEIN"/>
    <property type="match status" value="1"/>
</dbReference>
<proteinExistence type="predicted"/>
<protein>
    <submittedName>
        <fullName evidence="2">Nucleotidyltransferase domain-containing protein</fullName>
    </submittedName>
</protein>
<dbReference type="Pfam" id="PF01909">
    <property type="entry name" value="NTP_transf_2"/>
    <property type="match status" value="1"/>
</dbReference>
<feature type="domain" description="Polymerase nucleotidyl transferase" evidence="1">
    <location>
        <begin position="25"/>
        <end position="104"/>
    </location>
</feature>
<evidence type="ECO:0000313" key="2">
    <source>
        <dbReference type="EMBL" id="RSN74575.1"/>
    </source>
</evidence>
<dbReference type="OrthoDB" id="40412at2157"/>
<evidence type="ECO:0000313" key="3">
    <source>
        <dbReference type="Proteomes" id="UP000277582"/>
    </source>
</evidence>
<dbReference type="EMBL" id="RCOS01000089">
    <property type="protein sequence ID" value="RSN74575.1"/>
    <property type="molecule type" value="Genomic_DNA"/>
</dbReference>
<dbReference type="CDD" id="cd05403">
    <property type="entry name" value="NT_KNTase_like"/>
    <property type="match status" value="1"/>
</dbReference>
<evidence type="ECO:0000259" key="1">
    <source>
        <dbReference type="Pfam" id="PF01909"/>
    </source>
</evidence>
<dbReference type="InterPro" id="IPR002934">
    <property type="entry name" value="Polymerase_NTP_transf_dom"/>
</dbReference>
<accession>A0A429GL61</accession>
<dbReference type="InterPro" id="IPR043519">
    <property type="entry name" value="NT_sf"/>
</dbReference>
<comment type="caution">
    <text evidence="2">The sequence shown here is derived from an EMBL/GenBank/DDBJ whole genome shotgun (WGS) entry which is preliminary data.</text>
</comment>
<reference evidence="2 3" key="1">
    <citation type="submission" date="2018-10" db="EMBL/GenBank/DDBJ databases">
        <title>Co-occurring genomic capacity for anaerobic methane metabolism and dissimilatory sulfite reduction discovered in the Korarchaeota.</title>
        <authorList>
            <person name="Mckay L.J."/>
            <person name="Dlakic M."/>
            <person name="Fields M.W."/>
            <person name="Delmont T.O."/>
            <person name="Eren A.M."/>
            <person name="Jay Z.J."/>
            <person name="Klingelsmith K.B."/>
            <person name="Rusch D.B."/>
            <person name="Inskeep W.P."/>
        </authorList>
    </citation>
    <scope>NUCLEOTIDE SEQUENCE [LARGE SCALE GENOMIC DNA]</scope>
    <source>
        <strain evidence="2 3">MDKW</strain>
    </source>
</reference>
<keyword evidence="2" id="KW-0808">Transferase</keyword>
<name>A0A429GL61_9CREN</name>